<name>A0A5B7ISI6_PORTR</name>
<dbReference type="AlphaFoldDB" id="A0A5B7ISI6"/>
<dbReference type="Proteomes" id="UP000324222">
    <property type="component" value="Unassembled WGS sequence"/>
</dbReference>
<sequence>MLISAAHTKPSVGAARRGLCAYRRGTKKLLKELNQSRCGGRKDTAENRGTYKGGEEEEEEEEEEGERKQHS</sequence>
<evidence type="ECO:0000256" key="1">
    <source>
        <dbReference type="SAM" id="MobiDB-lite"/>
    </source>
</evidence>
<feature type="compositionally biased region" description="Acidic residues" evidence="1">
    <location>
        <begin position="55"/>
        <end position="64"/>
    </location>
</feature>
<protein>
    <submittedName>
        <fullName evidence="2">Uncharacterized protein</fullName>
    </submittedName>
</protein>
<keyword evidence="3" id="KW-1185">Reference proteome</keyword>
<comment type="caution">
    <text evidence="2">The sequence shown here is derived from an EMBL/GenBank/DDBJ whole genome shotgun (WGS) entry which is preliminary data.</text>
</comment>
<proteinExistence type="predicted"/>
<evidence type="ECO:0000313" key="3">
    <source>
        <dbReference type="Proteomes" id="UP000324222"/>
    </source>
</evidence>
<dbReference type="EMBL" id="VSRR010068101">
    <property type="protein sequence ID" value="MPC85333.1"/>
    <property type="molecule type" value="Genomic_DNA"/>
</dbReference>
<feature type="region of interest" description="Disordered" evidence="1">
    <location>
        <begin position="33"/>
        <end position="71"/>
    </location>
</feature>
<reference evidence="2 3" key="1">
    <citation type="submission" date="2019-05" db="EMBL/GenBank/DDBJ databases">
        <title>Another draft genome of Portunus trituberculatus and its Hox gene families provides insights of decapod evolution.</title>
        <authorList>
            <person name="Jeong J.-H."/>
            <person name="Song I."/>
            <person name="Kim S."/>
            <person name="Choi T."/>
            <person name="Kim D."/>
            <person name="Ryu S."/>
            <person name="Kim W."/>
        </authorList>
    </citation>
    <scope>NUCLEOTIDE SEQUENCE [LARGE SCALE GENOMIC DNA]</scope>
    <source>
        <tissue evidence="2">Muscle</tissue>
    </source>
</reference>
<organism evidence="2 3">
    <name type="scientific">Portunus trituberculatus</name>
    <name type="common">Swimming crab</name>
    <name type="synonym">Neptunus trituberculatus</name>
    <dbReference type="NCBI Taxonomy" id="210409"/>
    <lineage>
        <taxon>Eukaryota</taxon>
        <taxon>Metazoa</taxon>
        <taxon>Ecdysozoa</taxon>
        <taxon>Arthropoda</taxon>
        <taxon>Crustacea</taxon>
        <taxon>Multicrustacea</taxon>
        <taxon>Malacostraca</taxon>
        <taxon>Eumalacostraca</taxon>
        <taxon>Eucarida</taxon>
        <taxon>Decapoda</taxon>
        <taxon>Pleocyemata</taxon>
        <taxon>Brachyura</taxon>
        <taxon>Eubrachyura</taxon>
        <taxon>Portunoidea</taxon>
        <taxon>Portunidae</taxon>
        <taxon>Portuninae</taxon>
        <taxon>Portunus</taxon>
    </lineage>
</organism>
<accession>A0A5B7ISI6</accession>
<gene>
    <name evidence="2" type="ORF">E2C01_080103</name>
</gene>
<evidence type="ECO:0000313" key="2">
    <source>
        <dbReference type="EMBL" id="MPC85333.1"/>
    </source>
</evidence>